<dbReference type="RefSeq" id="WP_008725769.1">
    <property type="nucleotide sequence ID" value="NZ_JBBMFM010000100.1"/>
</dbReference>
<evidence type="ECO:0000313" key="3">
    <source>
        <dbReference type="Proteomes" id="UP001454086"/>
    </source>
</evidence>
<keyword evidence="3" id="KW-1185">Reference proteome</keyword>
<keyword evidence="1" id="KW-0812">Transmembrane</keyword>
<protein>
    <submittedName>
        <fullName evidence="2">Uncharacterized protein</fullName>
    </submittedName>
</protein>
<feature type="transmembrane region" description="Helical" evidence="1">
    <location>
        <begin position="244"/>
        <end position="264"/>
    </location>
</feature>
<sequence>MTESTNRQPDNRFRRLLAAITAVVTLIIIWALYDSEFHYADTAKGQKEAVADYITDTAGNNSRHSVRPGDPLRVIASRKVNKHLFIFYGAGDQDNIHGLVHLIRGINGRYRPVDASLSPFPYTAGIHAEQLRVKGGDMELLALAGDDCQDMDAFRITYITSEEGTGAETSYEQIYQIEEPDFLWLKDLKEVREELGLKDNAQIRLSAKEIQLLDRDGNDITRQFKDPSISQGWGGGKGTAEMGLLYVLIGIVGGLGLILVRYLLYDDKNHGRH</sequence>
<gene>
    <name evidence="2" type="ORF">WMQ36_20475</name>
</gene>
<name>A0ABV1DAD8_9FIRM</name>
<dbReference type="Proteomes" id="UP001454086">
    <property type="component" value="Unassembled WGS sequence"/>
</dbReference>
<feature type="transmembrane region" description="Helical" evidence="1">
    <location>
        <begin position="16"/>
        <end position="33"/>
    </location>
</feature>
<comment type="caution">
    <text evidence="2">The sequence shown here is derived from an EMBL/GenBank/DDBJ whole genome shotgun (WGS) entry which is preliminary data.</text>
</comment>
<keyword evidence="1" id="KW-1133">Transmembrane helix</keyword>
<evidence type="ECO:0000313" key="2">
    <source>
        <dbReference type="EMBL" id="MEQ2427345.1"/>
    </source>
</evidence>
<dbReference type="EMBL" id="JBBMFM010000100">
    <property type="protein sequence ID" value="MEQ2427345.1"/>
    <property type="molecule type" value="Genomic_DNA"/>
</dbReference>
<accession>A0ABV1DAD8</accession>
<evidence type="ECO:0000256" key="1">
    <source>
        <dbReference type="SAM" id="Phobius"/>
    </source>
</evidence>
<keyword evidence="1" id="KW-0472">Membrane</keyword>
<organism evidence="2 3">
    <name type="scientific">Enterocloster hominis</name>
    <name type="common">ex Hitch et al. 2024</name>
    <dbReference type="NCBI Taxonomy" id="1917870"/>
    <lineage>
        <taxon>Bacteria</taxon>
        <taxon>Bacillati</taxon>
        <taxon>Bacillota</taxon>
        <taxon>Clostridia</taxon>
        <taxon>Lachnospirales</taxon>
        <taxon>Lachnospiraceae</taxon>
        <taxon>Enterocloster</taxon>
    </lineage>
</organism>
<reference evidence="2 3" key="1">
    <citation type="submission" date="2024-03" db="EMBL/GenBank/DDBJ databases">
        <title>Human intestinal bacterial collection.</title>
        <authorList>
            <person name="Pauvert C."/>
            <person name="Hitch T.C.A."/>
            <person name="Clavel T."/>
        </authorList>
    </citation>
    <scope>NUCLEOTIDE SEQUENCE [LARGE SCALE GENOMIC DNA]</scope>
    <source>
        <strain evidence="2 3">CLA-SR-H021</strain>
    </source>
</reference>
<proteinExistence type="predicted"/>